<reference evidence="2" key="1">
    <citation type="submission" date="2021-04" db="EMBL/GenBank/DDBJ databases">
        <authorList>
            <person name="Tunstrom K."/>
        </authorList>
    </citation>
    <scope>NUCLEOTIDE SEQUENCE</scope>
</reference>
<dbReference type="Proteomes" id="UP000691718">
    <property type="component" value="Unassembled WGS sequence"/>
</dbReference>
<sequence length="86" mass="9215">SRRAPARDVLERTTRSTDTTTIGRAAAGRAGAAARPTREMSDAQHGAPAKNSKLYVVKQVQNHDLRRAGEGAKDSRVYVRAERGGG</sequence>
<protein>
    <submittedName>
        <fullName evidence="2">(apollo) hypothetical protein</fullName>
    </submittedName>
</protein>
<name>A0A8S3WCL5_PARAO</name>
<evidence type="ECO:0000256" key="1">
    <source>
        <dbReference type="SAM" id="MobiDB-lite"/>
    </source>
</evidence>
<accession>A0A8S3WCL5</accession>
<feature type="compositionally biased region" description="Low complexity" evidence="1">
    <location>
        <begin position="16"/>
        <end position="35"/>
    </location>
</feature>
<proteinExistence type="predicted"/>
<dbReference type="EMBL" id="CAJQZP010000260">
    <property type="protein sequence ID" value="CAG4951575.1"/>
    <property type="molecule type" value="Genomic_DNA"/>
</dbReference>
<feature type="non-terminal residue" evidence="2">
    <location>
        <position position="86"/>
    </location>
</feature>
<comment type="caution">
    <text evidence="2">The sequence shown here is derived from an EMBL/GenBank/DDBJ whole genome shotgun (WGS) entry which is preliminary data.</text>
</comment>
<feature type="compositionally biased region" description="Basic and acidic residues" evidence="1">
    <location>
        <begin position="1"/>
        <end position="15"/>
    </location>
</feature>
<organism evidence="2 3">
    <name type="scientific">Parnassius apollo</name>
    <name type="common">Apollo butterfly</name>
    <name type="synonym">Papilio apollo</name>
    <dbReference type="NCBI Taxonomy" id="110799"/>
    <lineage>
        <taxon>Eukaryota</taxon>
        <taxon>Metazoa</taxon>
        <taxon>Ecdysozoa</taxon>
        <taxon>Arthropoda</taxon>
        <taxon>Hexapoda</taxon>
        <taxon>Insecta</taxon>
        <taxon>Pterygota</taxon>
        <taxon>Neoptera</taxon>
        <taxon>Endopterygota</taxon>
        <taxon>Lepidoptera</taxon>
        <taxon>Glossata</taxon>
        <taxon>Ditrysia</taxon>
        <taxon>Papilionoidea</taxon>
        <taxon>Papilionidae</taxon>
        <taxon>Parnassiinae</taxon>
        <taxon>Parnassini</taxon>
        <taxon>Parnassius</taxon>
        <taxon>Parnassius</taxon>
    </lineage>
</organism>
<dbReference type="AlphaFoldDB" id="A0A8S3WCL5"/>
<feature type="region of interest" description="Disordered" evidence="1">
    <location>
        <begin position="1"/>
        <end position="52"/>
    </location>
</feature>
<keyword evidence="3" id="KW-1185">Reference proteome</keyword>
<evidence type="ECO:0000313" key="3">
    <source>
        <dbReference type="Proteomes" id="UP000691718"/>
    </source>
</evidence>
<evidence type="ECO:0000313" key="2">
    <source>
        <dbReference type="EMBL" id="CAG4951575.1"/>
    </source>
</evidence>
<gene>
    <name evidence="2" type="ORF">PAPOLLO_LOCUS4440</name>
</gene>